<keyword evidence="4" id="KW-1015">Disulfide bond</keyword>
<evidence type="ECO:0000313" key="7">
    <source>
        <dbReference type="EMBL" id="MCB4824861.1"/>
    </source>
</evidence>
<dbReference type="InterPro" id="IPR003782">
    <property type="entry name" value="SCO1/SenC"/>
</dbReference>
<accession>A0A9X1LAC5</accession>
<dbReference type="AlphaFoldDB" id="A0A9X1LAC5"/>
<keyword evidence="8" id="KW-1185">Reference proteome</keyword>
<dbReference type="EMBL" id="JAJAQI010000055">
    <property type="protein sequence ID" value="MCB4824861.1"/>
    <property type="molecule type" value="Genomic_DNA"/>
</dbReference>
<keyword evidence="3" id="KW-0479">Metal-binding</keyword>
<dbReference type="PANTHER" id="PTHR12151">
    <property type="entry name" value="ELECTRON TRANSPORT PROTIN SCO1/SENC FAMILY MEMBER"/>
    <property type="match status" value="1"/>
</dbReference>
<evidence type="ECO:0000256" key="4">
    <source>
        <dbReference type="PIRSR" id="PIRSR603782-2"/>
    </source>
</evidence>
<keyword evidence="2 3" id="KW-0186">Copper</keyword>
<dbReference type="Gene3D" id="3.40.30.10">
    <property type="entry name" value="Glutaredoxin"/>
    <property type="match status" value="1"/>
</dbReference>
<dbReference type="GO" id="GO:0046872">
    <property type="term" value="F:metal ion binding"/>
    <property type="evidence" value="ECO:0007669"/>
    <property type="project" value="UniProtKB-KW"/>
</dbReference>
<feature type="binding site" evidence="3">
    <location>
        <position position="90"/>
    </location>
    <ligand>
        <name>Cu cation</name>
        <dbReference type="ChEBI" id="CHEBI:23378"/>
    </ligand>
</feature>
<feature type="binding site" evidence="3">
    <location>
        <position position="178"/>
    </location>
    <ligand>
        <name>Cu cation</name>
        <dbReference type="ChEBI" id="CHEBI:23378"/>
    </ligand>
</feature>
<reference evidence="7" key="1">
    <citation type="submission" date="2021-10" db="EMBL/GenBank/DDBJ databases">
        <title>Roseicella aerolatum sp. nov., isolated from aerosols of e-waste dismantling site.</title>
        <authorList>
            <person name="Qin T."/>
        </authorList>
    </citation>
    <scope>NUCLEOTIDE SEQUENCE</scope>
    <source>
        <strain evidence="7">GB24</strain>
    </source>
</reference>
<name>A0A9X1LAC5_9PROT</name>
<evidence type="ECO:0000256" key="1">
    <source>
        <dbReference type="ARBA" id="ARBA00010996"/>
    </source>
</evidence>
<proteinExistence type="inferred from homology"/>
<evidence type="ECO:0000256" key="3">
    <source>
        <dbReference type="PIRSR" id="PIRSR603782-1"/>
    </source>
</evidence>
<evidence type="ECO:0000256" key="5">
    <source>
        <dbReference type="SAM" id="SignalP"/>
    </source>
</evidence>
<organism evidence="7 8">
    <name type="scientific">Roseicella aerolata</name>
    <dbReference type="NCBI Taxonomy" id="2883479"/>
    <lineage>
        <taxon>Bacteria</taxon>
        <taxon>Pseudomonadati</taxon>
        <taxon>Pseudomonadota</taxon>
        <taxon>Alphaproteobacteria</taxon>
        <taxon>Acetobacterales</taxon>
        <taxon>Roseomonadaceae</taxon>
        <taxon>Roseicella</taxon>
    </lineage>
</organism>
<dbReference type="Proteomes" id="UP001139311">
    <property type="component" value="Unassembled WGS sequence"/>
</dbReference>
<dbReference type="PROSITE" id="PS51352">
    <property type="entry name" value="THIOREDOXIN_2"/>
    <property type="match status" value="1"/>
</dbReference>
<dbReference type="RefSeq" id="WP_226613408.1">
    <property type="nucleotide sequence ID" value="NZ_JAJAQI010000055.1"/>
</dbReference>
<dbReference type="CDD" id="cd02968">
    <property type="entry name" value="SCO"/>
    <property type="match status" value="1"/>
</dbReference>
<dbReference type="InterPro" id="IPR013766">
    <property type="entry name" value="Thioredoxin_domain"/>
</dbReference>
<comment type="similarity">
    <text evidence="1">Belongs to the SCO1/2 family.</text>
</comment>
<dbReference type="PROSITE" id="PS51318">
    <property type="entry name" value="TAT"/>
    <property type="match status" value="1"/>
</dbReference>
<dbReference type="SUPFAM" id="SSF52833">
    <property type="entry name" value="Thioredoxin-like"/>
    <property type="match status" value="1"/>
</dbReference>
<sequence length="236" mass="26171">MTARRPLLRLALGAAALAALLSAAPRGLAHPPEGHEARLRDRERYFQPLEPRPAPDFTLEDAEGRWLGLADLRGKAVVLHFVYASCPDVCSSHAERIADIRQMLNRTPVRDLVRFITVTTDPERDTPEVLRGYGPAHGLDPANWIFLTSGTDRPEATRALAAAFGHRFTPTPEGMQMHGVVTHVIDREGRLRANFHGPDFAPDNLVAYVRALAGEHDRQPLEGPWGAIRSWLKGMF</sequence>
<dbReference type="InterPro" id="IPR036249">
    <property type="entry name" value="Thioredoxin-like_sf"/>
</dbReference>
<protein>
    <submittedName>
        <fullName evidence="7">SCO family protein</fullName>
    </submittedName>
</protein>
<feature type="signal peptide" evidence="5">
    <location>
        <begin position="1"/>
        <end position="29"/>
    </location>
</feature>
<feature type="binding site" evidence="3">
    <location>
        <position position="86"/>
    </location>
    <ligand>
        <name>Cu cation</name>
        <dbReference type="ChEBI" id="CHEBI:23378"/>
    </ligand>
</feature>
<evidence type="ECO:0000256" key="2">
    <source>
        <dbReference type="ARBA" id="ARBA00023008"/>
    </source>
</evidence>
<dbReference type="InterPro" id="IPR006311">
    <property type="entry name" value="TAT_signal"/>
</dbReference>
<comment type="caution">
    <text evidence="7">The sequence shown here is derived from an EMBL/GenBank/DDBJ whole genome shotgun (WGS) entry which is preliminary data.</text>
</comment>
<dbReference type="Pfam" id="PF02630">
    <property type="entry name" value="SCO1-SenC"/>
    <property type="match status" value="1"/>
</dbReference>
<evidence type="ECO:0000259" key="6">
    <source>
        <dbReference type="PROSITE" id="PS51352"/>
    </source>
</evidence>
<dbReference type="PANTHER" id="PTHR12151:SF25">
    <property type="entry name" value="LINALOOL DEHYDRATASE_ISOMERASE DOMAIN-CONTAINING PROTEIN"/>
    <property type="match status" value="1"/>
</dbReference>
<feature type="disulfide bond" description="Redox-active" evidence="4">
    <location>
        <begin position="86"/>
        <end position="90"/>
    </location>
</feature>
<keyword evidence="5" id="KW-0732">Signal</keyword>
<gene>
    <name evidence="7" type="ORF">LHA35_24320</name>
</gene>
<feature type="chain" id="PRO_5040785743" evidence="5">
    <location>
        <begin position="30"/>
        <end position="236"/>
    </location>
</feature>
<feature type="domain" description="Thioredoxin" evidence="6">
    <location>
        <begin position="48"/>
        <end position="214"/>
    </location>
</feature>
<evidence type="ECO:0000313" key="8">
    <source>
        <dbReference type="Proteomes" id="UP001139311"/>
    </source>
</evidence>